<dbReference type="PANTHER" id="PTHR43540">
    <property type="entry name" value="PEROXYUREIDOACRYLATE/UREIDOACRYLATE AMIDOHYDROLASE-RELATED"/>
    <property type="match status" value="1"/>
</dbReference>
<dbReference type="InterPro" id="IPR016291">
    <property type="entry name" value="Isochorismatase"/>
</dbReference>
<sequence>MVGIPPIDPYPMPTEGDLPANTARWVADPDRAVLLVHDMQRFFMRAFPTGESPGRELTANASLLREGCARLGVPVAYSAQPGGMTPEQRGLLKDFWGPGMQVSPRDREVIPELRPGPEDRVFTKWRYSAFFNSGLLEHLRELGRDQLILCGVYAHVGVLMTAVEAFTNDIQVFLVADAIADFSVARHHMAVEYAAERCAVVGTTASLLAELTGPPAPTVPVRDGVGV</sequence>
<name>A0A7W3Y0A0_9ACTN</name>
<dbReference type="Proteomes" id="UP000538929">
    <property type="component" value="Unassembled WGS sequence"/>
</dbReference>
<reference evidence="4" key="1">
    <citation type="submission" date="2019-10" db="EMBL/GenBank/DDBJ databases">
        <title>Streptomyces sp. nov., a novel actinobacterium isolated from alkaline environment.</title>
        <authorList>
            <person name="Golinska P."/>
        </authorList>
    </citation>
    <scope>NUCLEOTIDE SEQUENCE [LARGE SCALE GENOMIC DNA]</scope>
    <source>
        <strain evidence="4">DSM 42118</strain>
    </source>
</reference>
<accession>A0A7W3Y0A0</accession>
<dbReference type="InterPro" id="IPR036380">
    <property type="entry name" value="Isochorismatase-like_sf"/>
</dbReference>
<dbReference type="InterPro" id="IPR000868">
    <property type="entry name" value="Isochorismatase-like_dom"/>
</dbReference>
<dbReference type="PANTHER" id="PTHR43540:SF3">
    <property type="entry name" value="ENTEROBACTIN SYNTHASE COMPONENT B"/>
    <property type="match status" value="1"/>
</dbReference>
<evidence type="ECO:0000313" key="3">
    <source>
        <dbReference type="EMBL" id="MBB0243086.1"/>
    </source>
</evidence>
<dbReference type="SUPFAM" id="SSF52499">
    <property type="entry name" value="Isochorismatase-like hydrolases"/>
    <property type="match status" value="1"/>
</dbReference>
<comment type="caution">
    <text evidence="3">The sequence shown here is derived from an EMBL/GenBank/DDBJ whole genome shotgun (WGS) entry which is preliminary data.</text>
</comment>
<dbReference type="PIRSF" id="PIRSF001111">
    <property type="entry name" value="Isochorismatase"/>
    <property type="match status" value="1"/>
</dbReference>
<evidence type="ECO:0000259" key="2">
    <source>
        <dbReference type="Pfam" id="PF00857"/>
    </source>
</evidence>
<protein>
    <submittedName>
        <fullName evidence="3">Isochorismatase family protein</fullName>
    </submittedName>
</protein>
<dbReference type="Gene3D" id="3.40.50.850">
    <property type="entry name" value="Isochorismatase-like"/>
    <property type="match status" value="1"/>
</dbReference>
<proteinExistence type="predicted"/>
<gene>
    <name evidence="3" type="ORF">FNQ90_02910</name>
</gene>
<evidence type="ECO:0000313" key="4">
    <source>
        <dbReference type="Proteomes" id="UP000538929"/>
    </source>
</evidence>
<dbReference type="Pfam" id="PF00857">
    <property type="entry name" value="Isochorismatase"/>
    <property type="match status" value="1"/>
</dbReference>
<dbReference type="GO" id="GO:0008908">
    <property type="term" value="F:isochorismatase activity"/>
    <property type="evidence" value="ECO:0007669"/>
    <property type="project" value="InterPro"/>
</dbReference>
<dbReference type="InterPro" id="IPR050272">
    <property type="entry name" value="Isochorismatase-like_hydrls"/>
</dbReference>
<evidence type="ECO:0000256" key="1">
    <source>
        <dbReference type="ARBA" id="ARBA00022801"/>
    </source>
</evidence>
<organism evidence="3 4">
    <name type="scientific">Streptomyces alkaliphilus</name>
    <dbReference type="NCBI Taxonomy" id="1472722"/>
    <lineage>
        <taxon>Bacteria</taxon>
        <taxon>Bacillati</taxon>
        <taxon>Actinomycetota</taxon>
        <taxon>Actinomycetes</taxon>
        <taxon>Kitasatosporales</taxon>
        <taxon>Streptomycetaceae</taxon>
        <taxon>Streptomyces</taxon>
    </lineage>
</organism>
<dbReference type="PRINTS" id="PR01398">
    <property type="entry name" value="ISCHRISMTASE"/>
</dbReference>
<dbReference type="AlphaFoldDB" id="A0A7W3Y0A0"/>
<dbReference type="EMBL" id="VKHT01000040">
    <property type="protein sequence ID" value="MBB0243086.1"/>
    <property type="molecule type" value="Genomic_DNA"/>
</dbReference>
<keyword evidence="1" id="KW-0378">Hydrolase</keyword>
<keyword evidence="4" id="KW-1185">Reference proteome</keyword>
<dbReference type="RefSeq" id="WP_182604810.1">
    <property type="nucleotide sequence ID" value="NZ_VKHT01000040.1"/>
</dbReference>
<feature type="domain" description="Isochorismatase-like" evidence="2">
    <location>
        <begin position="33"/>
        <end position="205"/>
    </location>
</feature>